<reference evidence="1 2" key="1">
    <citation type="submission" date="2019-09" db="EMBL/GenBank/DDBJ databases">
        <title>Bird 10,000 Genomes (B10K) Project - Family phase.</title>
        <authorList>
            <person name="Zhang G."/>
        </authorList>
    </citation>
    <scope>NUCLEOTIDE SEQUENCE [LARGE SCALE GENOMIC DNA]</scope>
    <source>
        <strain evidence="1">B10K-CU-031-07</strain>
        <tissue evidence="1">Muscle</tissue>
    </source>
</reference>
<dbReference type="SMART" id="SM01265">
    <property type="entry name" value="Mab-21"/>
    <property type="match status" value="1"/>
</dbReference>
<evidence type="ECO:0000313" key="2">
    <source>
        <dbReference type="Proteomes" id="UP000531151"/>
    </source>
</evidence>
<dbReference type="PRINTS" id="PR02107">
    <property type="entry name" value="INOS145TPRIP"/>
</dbReference>
<proteinExistence type="predicted"/>
<feature type="non-terminal residue" evidence="1">
    <location>
        <position position="338"/>
    </location>
</feature>
<accession>A0A7K4JBN4</accession>
<comment type="caution">
    <text evidence="1">The sequence shown here is derived from an EMBL/GenBank/DDBJ whole genome shotgun (WGS) entry which is preliminary data.</text>
</comment>
<sequence>AEDIVLSLIQNIRERLPNSSFPVLQPPIGVGSAFEGWHPHAMDSIYCFLVPLKPPYGHEFHLEPSTTGEMPARNFRICVDLVCTCLTEQWVEEMRCSIHPSEEESREEETHSHIQTLCSGSYLDVEKTARWLNQNVEAVWRAVPQLFLYRLRVLRSSRSCRFQVIKDSEKTLQIEMIFGVQEGDSDIFVSSQATEAPFTPSTTWTESSAVAEVKFFRQMARQVPPSSFHLRSLQVCTGLLVGQRLSVYAFKTVVMHLLTTTRFSSQHHPLKQQLMIVQYLEGCLKEKRLNHFFFGNENVPQEIVLPPHFRTAEPLNLFQLLAQNWYVYAEARCEVVRL</sequence>
<gene>
    <name evidence="1" type="primary">Itpripl1_0</name>
    <name evidence="1" type="ORF">GEOCAL_R08220</name>
</gene>
<protein>
    <submittedName>
        <fullName evidence="1">IPIL1 protein</fullName>
    </submittedName>
</protein>
<dbReference type="InterPro" id="IPR026250">
    <property type="entry name" value="ITPRIP-like"/>
</dbReference>
<dbReference type="EMBL" id="VWPV01019797">
    <property type="protein sequence ID" value="NWH62676.1"/>
    <property type="molecule type" value="Genomic_DNA"/>
</dbReference>
<dbReference type="OrthoDB" id="9034619at2759"/>
<dbReference type="PANTHER" id="PTHR10656">
    <property type="entry name" value="CELL FATE DETERMINING PROTEIN MAB21-RELATED"/>
    <property type="match status" value="1"/>
</dbReference>
<dbReference type="AlphaFoldDB" id="A0A7K4JBN4"/>
<dbReference type="PANTHER" id="PTHR10656:SF40">
    <property type="entry name" value="INOSITOL 1,4,5-TRISPHOSPHATE RECEPTOR-INTERACTING PROTEIN-LIKE 1"/>
    <property type="match status" value="1"/>
</dbReference>
<name>A0A7K4JBN4_GEOCA</name>
<feature type="non-terminal residue" evidence="1">
    <location>
        <position position="1"/>
    </location>
</feature>
<keyword evidence="2" id="KW-1185">Reference proteome</keyword>
<evidence type="ECO:0000313" key="1">
    <source>
        <dbReference type="EMBL" id="NWH62676.1"/>
    </source>
</evidence>
<dbReference type="InterPro" id="IPR024810">
    <property type="entry name" value="MAB21L/cGLR"/>
</dbReference>
<dbReference type="Proteomes" id="UP000531151">
    <property type="component" value="Unassembled WGS sequence"/>
</dbReference>
<dbReference type="Gene3D" id="1.10.1410.40">
    <property type="match status" value="1"/>
</dbReference>
<organism evidence="1 2">
    <name type="scientific">Geococcyx californianus</name>
    <name type="common">Greater roadrunner</name>
    <name type="synonym">Saurothera californiana</name>
    <dbReference type="NCBI Taxonomy" id="8947"/>
    <lineage>
        <taxon>Eukaryota</taxon>
        <taxon>Metazoa</taxon>
        <taxon>Chordata</taxon>
        <taxon>Craniata</taxon>
        <taxon>Vertebrata</taxon>
        <taxon>Euteleostomi</taxon>
        <taxon>Archelosauria</taxon>
        <taxon>Archosauria</taxon>
        <taxon>Dinosauria</taxon>
        <taxon>Saurischia</taxon>
        <taxon>Theropoda</taxon>
        <taxon>Coelurosauria</taxon>
        <taxon>Aves</taxon>
        <taxon>Neognathae</taxon>
        <taxon>Neoaves</taxon>
        <taxon>Otidimorphae</taxon>
        <taxon>Cuculiformes</taxon>
        <taxon>Neomorphidae</taxon>
        <taxon>Geococcyx</taxon>
    </lineage>
</organism>
<dbReference type="GO" id="GO:0016020">
    <property type="term" value="C:membrane"/>
    <property type="evidence" value="ECO:0007669"/>
    <property type="project" value="TreeGrafter"/>
</dbReference>